<dbReference type="InParanoid" id="J3K8G3"/>
<organism evidence="1 2">
    <name type="scientific">Coccidioides immitis (strain RS)</name>
    <name type="common">Valley fever fungus</name>
    <dbReference type="NCBI Taxonomy" id="246410"/>
    <lineage>
        <taxon>Eukaryota</taxon>
        <taxon>Fungi</taxon>
        <taxon>Dikarya</taxon>
        <taxon>Ascomycota</taxon>
        <taxon>Pezizomycotina</taxon>
        <taxon>Eurotiomycetes</taxon>
        <taxon>Eurotiomycetidae</taxon>
        <taxon>Onygenales</taxon>
        <taxon>Onygenaceae</taxon>
        <taxon>Coccidioides</taxon>
    </lineage>
</organism>
<evidence type="ECO:0008006" key="3">
    <source>
        <dbReference type="Google" id="ProtNLM"/>
    </source>
</evidence>
<accession>J3K8G3</accession>
<reference evidence="2" key="2">
    <citation type="journal article" date="2010" name="Genome Res.">
        <title>Population genomic sequencing of Coccidioides fungi reveals recent hybridization and transposon control.</title>
        <authorList>
            <person name="Neafsey D.E."/>
            <person name="Barker B.M."/>
            <person name="Sharpton T.J."/>
            <person name="Stajich J.E."/>
            <person name="Park D.J."/>
            <person name="Whiston E."/>
            <person name="Hung C.-Y."/>
            <person name="McMahan C."/>
            <person name="White J."/>
            <person name="Sykes S."/>
            <person name="Heiman D."/>
            <person name="Young S."/>
            <person name="Zeng Q."/>
            <person name="Abouelleil A."/>
            <person name="Aftuck L."/>
            <person name="Bessette D."/>
            <person name="Brown A."/>
            <person name="FitzGerald M."/>
            <person name="Lui A."/>
            <person name="Macdonald J.P."/>
            <person name="Priest M."/>
            <person name="Orbach M.J."/>
            <person name="Galgiani J.N."/>
            <person name="Kirkland T.N."/>
            <person name="Cole G.T."/>
            <person name="Birren B.W."/>
            <person name="Henn M.R."/>
            <person name="Taylor J.W."/>
            <person name="Rounsley S.D."/>
        </authorList>
    </citation>
    <scope>GENOME REANNOTATION</scope>
    <source>
        <strain evidence="2">RS</strain>
    </source>
</reference>
<dbReference type="KEGG" id="cim:CIMG_13068"/>
<dbReference type="RefSeq" id="XP_001242690.2">
    <property type="nucleotide sequence ID" value="XM_001242689.2"/>
</dbReference>
<dbReference type="STRING" id="246410.J3K8G3"/>
<sequence length="248" mass="27572">MEVGLLWLPSDPMSRVATDAVLCKKIFTALSYVPPYYSVTRGLLYNCLVLTNASLSPFVVCMFRRRIPVPLPIKSLTLRLVARDPRVVGSSSGIMLRFTSILAKLAEIIARDVKDLASFSLHIDTREVTAEFYSYEYADIDAAFSYHALVRLLDAIPPTCTNLELDTGGIEMYQDGGHLCGHIARVMPHLRHVRLRLGRLCSNFIDIFDAGNLTLGLPACPNLRCLVINSEYLSWSNILYEGMPSGVS</sequence>
<dbReference type="GeneID" id="24164695"/>
<keyword evidence="2" id="KW-1185">Reference proteome</keyword>
<reference evidence="2" key="1">
    <citation type="journal article" date="2009" name="Genome Res.">
        <title>Comparative genomic analyses of the human fungal pathogens Coccidioides and their relatives.</title>
        <authorList>
            <person name="Sharpton T.J."/>
            <person name="Stajich J.E."/>
            <person name="Rounsley S.D."/>
            <person name="Gardner M.J."/>
            <person name="Wortman J.R."/>
            <person name="Jordar V.S."/>
            <person name="Maiti R."/>
            <person name="Kodira C.D."/>
            <person name="Neafsey D.E."/>
            <person name="Zeng Q."/>
            <person name="Hung C.-Y."/>
            <person name="McMahan C."/>
            <person name="Muszewska A."/>
            <person name="Grynberg M."/>
            <person name="Mandel M.A."/>
            <person name="Kellner E.M."/>
            <person name="Barker B.M."/>
            <person name="Galgiani J.N."/>
            <person name="Orbach M.J."/>
            <person name="Kirkland T.N."/>
            <person name="Cole G.T."/>
            <person name="Henn M.R."/>
            <person name="Birren B.W."/>
            <person name="Taylor J.W."/>
        </authorList>
    </citation>
    <scope>NUCLEOTIDE SEQUENCE [LARGE SCALE GENOMIC DNA]</scope>
    <source>
        <strain evidence="2">RS</strain>
    </source>
</reference>
<protein>
    <recommendedName>
        <fullName evidence="3">F-box domain-containing protein</fullName>
    </recommendedName>
</protein>
<dbReference type="Proteomes" id="UP000001261">
    <property type="component" value="Unassembled WGS sequence"/>
</dbReference>
<dbReference type="VEuPathDB" id="FungiDB:CIMG_13068"/>
<evidence type="ECO:0000313" key="1">
    <source>
        <dbReference type="EMBL" id="EAS31107.3"/>
    </source>
</evidence>
<name>J3K8G3_COCIM</name>
<evidence type="ECO:0000313" key="2">
    <source>
        <dbReference type="Proteomes" id="UP000001261"/>
    </source>
</evidence>
<gene>
    <name evidence="1" type="ORF">CIMG_13068</name>
</gene>
<dbReference type="EMBL" id="GG704912">
    <property type="protein sequence ID" value="EAS31107.3"/>
    <property type="molecule type" value="Genomic_DNA"/>
</dbReference>
<dbReference type="OMA" id="WSNILYE"/>
<dbReference type="OrthoDB" id="4202035at2759"/>
<proteinExistence type="predicted"/>
<dbReference type="AlphaFoldDB" id="J3K8G3"/>